<gene>
    <name evidence="2" type="ORF">TSOC_012919</name>
</gene>
<feature type="compositionally biased region" description="Low complexity" evidence="1">
    <location>
        <begin position="271"/>
        <end position="292"/>
    </location>
</feature>
<keyword evidence="3" id="KW-1185">Reference proteome</keyword>
<sequence length="500" mass="51423">MRYDVIIVVQVRVVQQGRGDGSGGSASAVSSGGGRRRNGDFAGGVRRARDSGGCCDPDPEVRTAATAAAAEANPTAAAATAASSAAAAAAAAGAAIAACPGSVALLLPAAGWRGRLFGPTCQTRAPLQQGAEQAQQEGVQLGKYGYGYGYGYGTEHGDPSDGGGSVAAGWGGAAGATVTPGSQAAGSEQDVLLLHPRWSLCGQLNGWNYGYDLDELEEELCWQLDAVPLDQPPPPPPPLSRPPGGAMSLSPVEGRPVRDAGVRVEALQPSLLPPGSLSSDPAAELPPAAAPAVPVPPRPGSAGEAERRGRVDPLAGPTQLDPVAMMEQQQQQQGQGQGQGVEEEQHRRQGQHHEQLQQRLRRLHQIVAAGALGRGALRLPSSIIVPITDFGALTNTIFKTQVNQFPSLTADDTQTLRVATAVGGLAGFEQVLQRQGTTGTLGGFDRTEPLTFTFGFNARSVTGTLISRLPLPGFSARERPTPEDPRVSVALGLSSIILGG</sequence>
<feature type="compositionally biased region" description="Basic and acidic residues" evidence="1">
    <location>
        <begin position="343"/>
        <end position="356"/>
    </location>
</feature>
<organism evidence="2 3">
    <name type="scientific">Tetrabaena socialis</name>
    <dbReference type="NCBI Taxonomy" id="47790"/>
    <lineage>
        <taxon>Eukaryota</taxon>
        <taxon>Viridiplantae</taxon>
        <taxon>Chlorophyta</taxon>
        <taxon>core chlorophytes</taxon>
        <taxon>Chlorophyceae</taxon>
        <taxon>CS clade</taxon>
        <taxon>Chlamydomonadales</taxon>
        <taxon>Tetrabaenaceae</taxon>
        <taxon>Tetrabaena</taxon>
    </lineage>
</organism>
<evidence type="ECO:0000256" key="1">
    <source>
        <dbReference type="SAM" id="MobiDB-lite"/>
    </source>
</evidence>
<feature type="region of interest" description="Disordered" evidence="1">
    <location>
        <begin position="271"/>
        <end position="358"/>
    </location>
</feature>
<feature type="region of interest" description="Disordered" evidence="1">
    <location>
        <begin position="227"/>
        <end position="256"/>
    </location>
</feature>
<proteinExistence type="predicted"/>
<accession>A0A2J7ZLR1</accession>
<dbReference type="OrthoDB" id="547123at2759"/>
<name>A0A2J7ZLR1_9CHLO</name>
<reference evidence="2 3" key="1">
    <citation type="journal article" date="2017" name="Mol. Biol. Evol.">
        <title>The 4-celled Tetrabaena socialis nuclear genome reveals the essential components for genetic control of cell number at the origin of multicellularity in the volvocine lineage.</title>
        <authorList>
            <person name="Featherston J."/>
            <person name="Arakaki Y."/>
            <person name="Hanschen E.R."/>
            <person name="Ferris P.J."/>
            <person name="Michod R.E."/>
            <person name="Olson B.J.S.C."/>
            <person name="Nozaki H."/>
            <person name="Durand P.M."/>
        </authorList>
    </citation>
    <scope>NUCLEOTIDE SEQUENCE [LARGE SCALE GENOMIC DNA]</scope>
    <source>
        <strain evidence="2 3">NIES-571</strain>
    </source>
</reference>
<evidence type="ECO:0000313" key="3">
    <source>
        <dbReference type="Proteomes" id="UP000236333"/>
    </source>
</evidence>
<comment type="caution">
    <text evidence="2">The sequence shown here is derived from an EMBL/GenBank/DDBJ whole genome shotgun (WGS) entry which is preliminary data.</text>
</comment>
<evidence type="ECO:0000313" key="2">
    <source>
        <dbReference type="EMBL" id="PNH01208.1"/>
    </source>
</evidence>
<protein>
    <submittedName>
        <fullName evidence="2">Uncharacterized protein</fullName>
    </submittedName>
</protein>
<dbReference type="AlphaFoldDB" id="A0A2J7ZLR1"/>
<dbReference type="EMBL" id="PGGS01000977">
    <property type="protein sequence ID" value="PNH01208.1"/>
    <property type="molecule type" value="Genomic_DNA"/>
</dbReference>
<feature type="region of interest" description="Disordered" evidence="1">
    <location>
        <begin position="17"/>
        <end position="57"/>
    </location>
</feature>
<feature type="compositionally biased region" description="Pro residues" evidence="1">
    <location>
        <begin position="230"/>
        <end position="241"/>
    </location>
</feature>
<dbReference type="Proteomes" id="UP000236333">
    <property type="component" value="Unassembled WGS sequence"/>
</dbReference>